<gene>
    <name evidence="2" type="ORF">CYCCA115_LOCUS5512</name>
</gene>
<feature type="compositionally biased region" description="Basic and acidic residues" evidence="1">
    <location>
        <begin position="83"/>
        <end position="92"/>
    </location>
</feature>
<name>A0AAD2FKB6_9STRA</name>
<accession>A0AAD2FKB6</accession>
<protein>
    <submittedName>
        <fullName evidence="2">Uncharacterized protein</fullName>
    </submittedName>
</protein>
<comment type="caution">
    <text evidence="2">The sequence shown here is derived from an EMBL/GenBank/DDBJ whole genome shotgun (WGS) entry which is preliminary data.</text>
</comment>
<reference evidence="2" key="1">
    <citation type="submission" date="2023-08" db="EMBL/GenBank/DDBJ databases">
        <authorList>
            <person name="Audoor S."/>
            <person name="Bilcke G."/>
        </authorList>
    </citation>
    <scope>NUCLEOTIDE SEQUENCE</scope>
</reference>
<feature type="region of interest" description="Disordered" evidence="1">
    <location>
        <begin position="1626"/>
        <end position="1649"/>
    </location>
</feature>
<organism evidence="2 3">
    <name type="scientific">Cylindrotheca closterium</name>
    <dbReference type="NCBI Taxonomy" id="2856"/>
    <lineage>
        <taxon>Eukaryota</taxon>
        <taxon>Sar</taxon>
        <taxon>Stramenopiles</taxon>
        <taxon>Ochrophyta</taxon>
        <taxon>Bacillariophyta</taxon>
        <taxon>Bacillariophyceae</taxon>
        <taxon>Bacillariophycidae</taxon>
        <taxon>Bacillariales</taxon>
        <taxon>Bacillariaceae</taxon>
        <taxon>Cylindrotheca</taxon>
    </lineage>
</organism>
<feature type="region of interest" description="Disordered" evidence="1">
    <location>
        <begin position="1965"/>
        <end position="2028"/>
    </location>
</feature>
<proteinExistence type="predicted"/>
<feature type="region of interest" description="Disordered" evidence="1">
    <location>
        <begin position="1"/>
        <end position="277"/>
    </location>
</feature>
<feature type="compositionally biased region" description="Low complexity" evidence="1">
    <location>
        <begin position="96"/>
        <end position="121"/>
    </location>
</feature>
<feature type="compositionally biased region" description="Basic and acidic residues" evidence="1">
    <location>
        <begin position="154"/>
        <end position="164"/>
    </location>
</feature>
<feature type="compositionally biased region" description="Acidic residues" evidence="1">
    <location>
        <begin position="1629"/>
        <end position="1640"/>
    </location>
</feature>
<evidence type="ECO:0000313" key="3">
    <source>
        <dbReference type="Proteomes" id="UP001295423"/>
    </source>
</evidence>
<evidence type="ECO:0000256" key="1">
    <source>
        <dbReference type="SAM" id="MobiDB-lite"/>
    </source>
</evidence>
<evidence type="ECO:0000313" key="2">
    <source>
        <dbReference type="EMBL" id="CAJ1937105.1"/>
    </source>
</evidence>
<keyword evidence="3" id="KW-1185">Reference proteome</keyword>
<sequence length="2512" mass="272218">MNSELAAAFAKRRSRQEQAGSEKKKKSPSKKLDQHLASSSSTPPPGDDASKSSRARSTKSSVGSGETGGSHKHRKVTPAPESTHSRSGERRQQKNSSKSSRSGKHSVSSAASSVDSSTTGDTPIESKQQQQQQRPNWEEALAQAKSFQSNSQDPPKKTPVKENTSELLPQDPPESAPVEEENTFAASSQTGEAAPASSAVPTVEAQDDTRFSASKSTTGAETDDSSSEEEDEREEPRFEQNQPSLFASNEGFAAFPQESSNAEQPQFEETPASNFGSLEGATLDKFEKGPDSFGATFESFPADFAGTQPAFAAEESKDEVVVDDYIPPSFELPTSSAVGLVDKSPIEDPPVIPGPSKALRFENKEKGCVKIYTNGRLPTAPTANPLNGNVILAKRNRKDRELALCEFNPHTKVQVASIPVLSMDLQKKVAEKFNVSVIGVDNVVTIACGLHTSSSGQTRARVGCLLDLLVLENNEVLRVIVTWQWGYAGSTDSIQLQSLLSPPSGSDFSYNATSLLVADSCVFVSGASAKGPCVFLSKPTVRETWTANFVGKDPTRIASMAVTTTTISSTTKSKPQRLPYLAIGLTDGSLSIWTYQAATAVNSKTTETLRRLLYPLCRLDVRSLKKASATKLSGVAVHDGDTAADANVQQTGEIGYCTRLEWSGPNPTSSPIDTLLILVAAFQGGVLFYHVSLPKIKDKAKRAYVELKAPTNSTQLGSTIVLHPVAATRWPAVYHKTAVSFVDVGAHMPLTVAVLATGLSTNLEYSRLGLVSCILAPYKGSVKDLPSGTVHVWDSCEWSMPKLSADIPPSELMSCTNLPGVLYFSSTGLEVLRFSRFAHCIMRNPTSIPIGLSTSGTTYWGDAVSDKAGTLHVYTTFHCERRKVVYGEGSSEYLEWSVPGRRHWLIQTACGDCKEAVLDDVNQRVKQKKDDDTIYGGTYSKVLVELTPTDSASNLIPFRISRDFQGLYIAVWFENIIDGTQRIALVERVKDSMKVAHWFKDEREIVFLPNAMDEDEVTPIPQMLVVNSNGGSVNLWRRKQRKTSSKHVWQPAVGVECKPILGLPSSDQKGGENFDIESQYVDVLRMTTYRSQDQVGLLVAGRRQDRRVCILAGPLQPDDDLVWSDLLPNLEGDPCIWLEEDEELCLVVPLPGEKAIRGGIAIGSTKRIMVLSASLEIIAQVDVSLPPTSLVPLGSFTVGYCSQDDHAIKYLSGVPSAFGCTGLIASLPLPRHTYSPHLILAVRPDRIIYTCYHNGSRLVERGQSTGIFMLPSATTRPALLLEPMVANAIATGGGAETATQPFFRTVIEKFGRKVSTMTHGDNEGIGNLGAGLTPKVFDLLEQYGLEAAASWLLTGTVNFGRSTNSRLLPSWMPVSAKAKAAMGDADTLMHIIANGDQYFSEYIKSPDSNMASTLPRPSDPSAFLSKGYGMNALKQGNFVDAMKLLDIAGTENSDAMVLQLSLALQMDHAIDATPVLEALCQSHDLSQIGKSIRSTNAASLAALSLELRKNMGIPNDEFRYNWIRPLAPSFQRGKKFGRLRPRVIGESAFSKMSKQRVRAGDELFATETSEMKLVWNEGPNKEKENLLVLDNMHDWFGRRKPAILGKEGVKSAEVRGATTLADILRKEDDDSFGDQDEDETKDGWVDGVGEGLKDEDKLSAYFRLSEGDDEESGWRTEGFADITKFENRAILVGCGDTTALEVSTSSVDEGESGKVKALYDLVFEESGVGIAAALGLPAPRGGSLDIGMMHSPDHLARQKCSMEFWFWVPASVKDSIVLMRRTYGVSADNLESVCKASDKASVLWELILSTNGELEFRTVSGSSLKTTPHTASDDDDEEEEIKSTIRFGYWNHVCLTFKQESMTSSKVNVFVKGASAISDTLNFAPPKFEIDDFSGAAALDPLLEKSYVAFALDHPAGFRIAELRAWALERAADDIRTMMTEYLYCAEIKKKFAVRIKKKGGASAKVGLLAPPKGSEQQSTIPQKGLLAPPKGSASTPTGMLAPPRSSEKARPRKGLLAPPKADEREESKIENAGFGNEGFGFGDSDFGATESMPPTFQDTAANAAFSADAFGGFGSKDSMPVPFNAAFGEGSNFETTGPTSFVDQVEEPGMETFEESPEISPLWDSAIPLSEQVRSSAAAALIRGPPATRHFGGNRGGLPDYRELERFGVGAISICGSEKTIVWRDDQIPPGLTYPIGASGAIVSDQMDEDGSEFLCCFLAKDKRMVVFELSTRTVVVELQMTTKLNFWRFLPPEAGEDTLCFMLVTPVGGFHWMPLDESPRPRQVWKRGPELQGKKIVCYEEGGTNGLDGPDMLSKVGMLLVTNTAVGGSVEAWLVPICGDSLALCAHDNVLGACLCSPPDIGYEAWMPLLLFVVEAEEDLVVCISAVTETSEVSIGLTEVMTDALIELGPYKGFDYEPPTLAMGNWPEVLCCSLGTTIVIIVRKKGLVVAYELAETGLELIAQENVGHFVVDAVMRYSAAEGGAEIVLLMSDEDNPKDGRVGTFCFRTAL</sequence>
<feature type="compositionally biased region" description="Acidic residues" evidence="1">
    <location>
        <begin position="221"/>
        <end position="233"/>
    </location>
</feature>
<dbReference type="EMBL" id="CAKOGP040000602">
    <property type="protein sequence ID" value="CAJ1937105.1"/>
    <property type="molecule type" value="Genomic_DNA"/>
</dbReference>
<dbReference type="Proteomes" id="UP001295423">
    <property type="component" value="Unassembled WGS sequence"/>
</dbReference>
<feature type="compositionally biased region" description="Polar residues" evidence="1">
    <location>
        <begin position="211"/>
        <end position="220"/>
    </location>
</feature>